<evidence type="ECO:0000259" key="3">
    <source>
        <dbReference type="PROSITE" id="PS51864"/>
    </source>
</evidence>
<evidence type="ECO:0000256" key="2">
    <source>
        <dbReference type="RuleBase" id="RU361183"/>
    </source>
</evidence>
<comment type="cofactor">
    <cofactor evidence="2">
        <name>Zn(2+)</name>
        <dbReference type="ChEBI" id="CHEBI:29105"/>
    </cofactor>
    <text evidence="2">Binds 1 zinc ion per subunit.</text>
</comment>
<organism evidence="4 5">
    <name type="scientific">Daphnia magna</name>
    <dbReference type="NCBI Taxonomy" id="35525"/>
    <lineage>
        <taxon>Eukaryota</taxon>
        <taxon>Metazoa</taxon>
        <taxon>Ecdysozoa</taxon>
        <taxon>Arthropoda</taxon>
        <taxon>Crustacea</taxon>
        <taxon>Branchiopoda</taxon>
        <taxon>Diplostraca</taxon>
        <taxon>Cladocera</taxon>
        <taxon>Anomopoda</taxon>
        <taxon>Daphniidae</taxon>
        <taxon>Daphnia</taxon>
    </lineage>
</organism>
<keyword evidence="5" id="KW-1185">Reference proteome</keyword>
<keyword evidence="2" id="KW-0378">Hydrolase</keyword>
<dbReference type="EC" id="3.4.24.-" evidence="2"/>
<dbReference type="Pfam" id="PF01400">
    <property type="entry name" value="Astacin"/>
    <property type="match status" value="1"/>
</dbReference>
<dbReference type="PANTHER" id="PTHR10127:SF883">
    <property type="entry name" value="ZINC METALLOPROTEINASE NAS-8"/>
    <property type="match status" value="1"/>
</dbReference>
<reference evidence="4 5" key="1">
    <citation type="journal article" date="2023" name="Nucleic Acids Res.">
        <title>The hologenome of Daphnia magna reveals possible DNA methylation and microbiome-mediated evolution of the host genome.</title>
        <authorList>
            <person name="Chaturvedi A."/>
            <person name="Li X."/>
            <person name="Dhandapani V."/>
            <person name="Marshall H."/>
            <person name="Kissane S."/>
            <person name="Cuenca-Cambronero M."/>
            <person name="Asole G."/>
            <person name="Calvet F."/>
            <person name="Ruiz-Romero M."/>
            <person name="Marangio P."/>
            <person name="Guigo R."/>
            <person name="Rago D."/>
            <person name="Mirbahai L."/>
            <person name="Eastwood N."/>
            <person name="Colbourne J.K."/>
            <person name="Zhou J."/>
            <person name="Mallon E."/>
            <person name="Orsini L."/>
        </authorList>
    </citation>
    <scope>NUCLEOTIDE SEQUENCE [LARGE SCALE GENOMIC DNA]</scope>
    <source>
        <strain evidence="4">LRV0_1</strain>
    </source>
</reference>
<feature type="domain" description="Peptidase M12A" evidence="3">
    <location>
        <begin position="1"/>
        <end position="99"/>
    </location>
</feature>
<name>A0ABQ9ZEL6_9CRUS</name>
<sequence>MHAVGFDHEQERPDQKKFITVKFDNIKKENHQWFTPKPSDSVNTIGRYDINSVMHYSAYAFAINPSKPTMLTKTGKTNMGNNSGLTATDVQKLKGLYCN</sequence>
<proteinExistence type="predicted"/>
<keyword evidence="2" id="KW-0482">Metalloprotease</keyword>
<protein>
    <recommendedName>
        <fullName evidence="2">Metalloendopeptidase</fullName>
        <ecNumber evidence="2">3.4.24.-</ecNumber>
    </recommendedName>
</protein>
<evidence type="ECO:0000313" key="5">
    <source>
        <dbReference type="Proteomes" id="UP001234178"/>
    </source>
</evidence>
<comment type="caution">
    <text evidence="4">The sequence shown here is derived from an EMBL/GenBank/DDBJ whole genome shotgun (WGS) entry which is preliminary data.</text>
</comment>
<evidence type="ECO:0000256" key="1">
    <source>
        <dbReference type="PROSITE-ProRule" id="PRU01211"/>
    </source>
</evidence>
<dbReference type="SUPFAM" id="SSF55486">
    <property type="entry name" value="Metalloproteases ('zincins'), catalytic domain"/>
    <property type="match status" value="1"/>
</dbReference>
<dbReference type="PRINTS" id="PR00480">
    <property type="entry name" value="ASTACIN"/>
</dbReference>
<dbReference type="InterPro" id="IPR001506">
    <property type="entry name" value="Peptidase_M12A"/>
</dbReference>
<accession>A0ABQ9ZEL6</accession>
<dbReference type="EMBL" id="JAOYFB010000003">
    <property type="protein sequence ID" value="KAK4011376.1"/>
    <property type="molecule type" value="Genomic_DNA"/>
</dbReference>
<dbReference type="PROSITE" id="PS51864">
    <property type="entry name" value="ASTACIN"/>
    <property type="match status" value="1"/>
</dbReference>
<keyword evidence="2" id="KW-0479">Metal-binding</keyword>
<keyword evidence="2" id="KW-0645">Protease</keyword>
<dbReference type="Gene3D" id="3.40.390.10">
    <property type="entry name" value="Collagenase (Catalytic Domain)"/>
    <property type="match status" value="1"/>
</dbReference>
<gene>
    <name evidence="4" type="ORF">OUZ56_020490</name>
</gene>
<dbReference type="InterPro" id="IPR024079">
    <property type="entry name" value="MetalloPept_cat_dom_sf"/>
</dbReference>
<comment type="caution">
    <text evidence="1">Lacks conserved residue(s) required for the propagation of feature annotation.</text>
</comment>
<evidence type="ECO:0000313" key="4">
    <source>
        <dbReference type="EMBL" id="KAK4011376.1"/>
    </source>
</evidence>
<keyword evidence="2" id="KW-0862">Zinc</keyword>
<dbReference type="PANTHER" id="PTHR10127">
    <property type="entry name" value="DISCOIDIN, CUB, EGF, LAMININ , AND ZINC METALLOPROTEASE DOMAIN CONTAINING"/>
    <property type="match status" value="1"/>
</dbReference>
<dbReference type="Proteomes" id="UP001234178">
    <property type="component" value="Unassembled WGS sequence"/>
</dbReference>